<evidence type="ECO:0000256" key="1">
    <source>
        <dbReference type="SAM" id="Phobius"/>
    </source>
</evidence>
<feature type="signal peptide" evidence="2">
    <location>
        <begin position="1"/>
        <end position="24"/>
    </location>
</feature>
<name>A0A9P8VZD4_9HYPO</name>
<dbReference type="EMBL" id="JAGPYM010000017">
    <property type="protein sequence ID" value="KAH6885887.1"/>
    <property type="molecule type" value="Genomic_DNA"/>
</dbReference>
<protein>
    <submittedName>
        <fullName evidence="3">Uncharacterized protein</fullName>
    </submittedName>
</protein>
<keyword evidence="4" id="KW-1185">Reference proteome</keyword>
<dbReference type="OrthoDB" id="5074261at2759"/>
<evidence type="ECO:0000256" key="2">
    <source>
        <dbReference type="SAM" id="SignalP"/>
    </source>
</evidence>
<evidence type="ECO:0000313" key="4">
    <source>
        <dbReference type="Proteomes" id="UP000777438"/>
    </source>
</evidence>
<dbReference type="AlphaFoldDB" id="A0A9P8VZD4"/>
<comment type="caution">
    <text evidence="3">The sequence shown here is derived from an EMBL/GenBank/DDBJ whole genome shotgun (WGS) entry which is preliminary data.</text>
</comment>
<accession>A0A9P8VZD4</accession>
<keyword evidence="1" id="KW-0812">Transmembrane</keyword>
<gene>
    <name evidence="3" type="ORF">B0T10DRAFT_462134</name>
</gene>
<evidence type="ECO:0000313" key="3">
    <source>
        <dbReference type="EMBL" id="KAH6885887.1"/>
    </source>
</evidence>
<keyword evidence="2" id="KW-0732">Signal</keyword>
<keyword evidence="1" id="KW-0472">Membrane</keyword>
<reference evidence="3 4" key="1">
    <citation type="journal article" date="2021" name="Nat. Commun.">
        <title>Genetic determinants of endophytism in the Arabidopsis root mycobiome.</title>
        <authorList>
            <person name="Mesny F."/>
            <person name="Miyauchi S."/>
            <person name="Thiergart T."/>
            <person name="Pickel B."/>
            <person name="Atanasova L."/>
            <person name="Karlsson M."/>
            <person name="Huettel B."/>
            <person name="Barry K.W."/>
            <person name="Haridas S."/>
            <person name="Chen C."/>
            <person name="Bauer D."/>
            <person name="Andreopoulos W."/>
            <person name="Pangilinan J."/>
            <person name="LaButti K."/>
            <person name="Riley R."/>
            <person name="Lipzen A."/>
            <person name="Clum A."/>
            <person name="Drula E."/>
            <person name="Henrissat B."/>
            <person name="Kohler A."/>
            <person name="Grigoriev I.V."/>
            <person name="Martin F.M."/>
            <person name="Hacquard S."/>
        </authorList>
    </citation>
    <scope>NUCLEOTIDE SEQUENCE [LARGE SCALE GENOMIC DNA]</scope>
    <source>
        <strain evidence="3 4">MPI-CAGE-CH-0241</strain>
    </source>
</reference>
<sequence>MRSISLSFGALLCVFALLIGAVSAVDRGPIVHRSGNHNNRLIRADASPMQVVSNGIASQLPPQEHIVVPSDDASSATPRLVQKLPSSDFDDVVGSFNVKAVAHVGIAFFLDLAAPTNTLVSYLVGNDTVNLFAKTVPARNDDDDDDAFFDDGSGAASPRRKIALMSIALAMVMIFFTVWM</sequence>
<feature type="chain" id="PRO_5040391305" evidence="2">
    <location>
        <begin position="25"/>
        <end position="180"/>
    </location>
</feature>
<feature type="transmembrane region" description="Helical" evidence="1">
    <location>
        <begin position="162"/>
        <end position="179"/>
    </location>
</feature>
<proteinExistence type="predicted"/>
<organism evidence="3 4">
    <name type="scientific">Thelonectria olida</name>
    <dbReference type="NCBI Taxonomy" id="1576542"/>
    <lineage>
        <taxon>Eukaryota</taxon>
        <taxon>Fungi</taxon>
        <taxon>Dikarya</taxon>
        <taxon>Ascomycota</taxon>
        <taxon>Pezizomycotina</taxon>
        <taxon>Sordariomycetes</taxon>
        <taxon>Hypocreomycetidae</taxon>
        <taxon>Hypocreales</taxon>
        <taxon>Nectriaceae</taxon>
        <taxon>Thelonectria</taxon>
    </lineage>
</organism>
<dbReference type="Proteomes" id="UP000777438">
    <property type="component" value="Unassembled WGS sequence"/>
</dbReference>
<keyword evidence="1" id="KW-1133">Transmembrane helix</keyword>